<comment type="caution">
    <text evidence="2">The sequence shown here is derived from an EMBL/GenBank/DDBJ whole genome shotgun (WGS) entry which is preliminary data.</text>
</comment>
<reference evidence="3" key="1">
    <citation type="journal article" date="2019" name="Int. J. Syst. Evol. Microbiol.">
        <title>The Global Catalogue of Microorganisms (GCM) 10K type strain sequencing project: providing services to taxonomists for standard genome sequencing and annotation.</title>
        <authorList>
            <consortium name="The Broad Institute Genomics Platform"/>
            <consortium name="The Broad Institute Genome Sequencing Center for Infectious Disease"/>
            <person name="Wu L."/>
            <person name="Ma J."/>
        </authorList>
    </citation>
    <scope>NUCLEOTIDE SEQUENCE [LARGE SCALE GENOMIC DNA]</scope>
    <source>
        <strain evidence="3">KCTC 42986</strain>
    </source>
</reference>
<evidence type="ECO:0000256" key="1">
    <source>
        <dbReference type="SAM" id="MobiDB-lite"/>
    </source>
</evidence>
<protein>
    <submittedName>
        <fullName evidence="2">TssQ family T6SS-associated lipoprotein</fullName>
    </submittedName>
</protein>
<proteinExistence type="predicted"/>
<dbReference type="InterPro" id="IPR047780">
    <property type="entry name" value="TssQ-like"/>
</dbReference>
<dbReference type="EMBL" id="JBHRTP010000051">
    <property type="protein sequence ID" value="MFC3109408.1"/>
    <property type="molecule type" value="Genomic_DNA"/>
</dbReference>
<organism evidence="2 3">
    <name type="scientific">Undibacterium arcticum</name>
    <dbReference type="NCBI Taxonomy" id="1762892"/>
    <lineage>
        <taxon>Bacteria</taxon>
        <taxon>Pseudomonadati</taxon>
        <taxon>Pseudomonadota</taxon>
        <taxon>Betaproteobacteria</taxon>
        <taxon>Burkholderiales</taxon>
        <taxon>Oxalobacteraceae</taxon>
        <taxon>Undibacterium</taxon>
    </lineage>
</organism>
<feature type="compositionally biased region" description="Polar residues" evidence="1">
    <location>
        <begin position="171"/>
        <end position="197"/>
    </location>
</feature>
<gene>
    <name evidence="2" type="ORF">ACFOFO_15805</name>
</gene>
<keyword evidence="3" id="KW-1185">Reference proteome</keyword>
<accession>A0ABV7F5Q9</accession>
<evidence type="ECO:0000313" key="3">
    <source>
        <dbReference type="Proteomes" id="UP001595530"/>
    </source>
</evidence>
<dbReference type="Proteomes" id="UP001595530">
    <property type="component" value="Unassembled WGS sequence"/>
</dbReference>
<dbReference type="RefSeq" id="WP_390323987.1">
    <property type="nucleotide sequence ID" value="NZ_JBHSUQ010000001.1"/>
</dbReference>
<sequence>MPSNLTNLGFAQCVILCFALIGCAEMRHNAEPAPKSVANNSTPTTIPRVAPAPTVATIVVPAAVNSSLKEGLTLYDNGDFNGAIQKLSLPADSRSADKSTKLTALKTMAFSYCVTTRMTLCRQQFDKALKLDPSFDLDAGEKQHPLWGPVFKQAKKKRRPNRPAKKQNNKSTVHTQYPCASQNKSSEKTASILCNQR</sequence>
<feature type="compositionally biased region" description="Basic residues" evidence="1">
    <location>
        <begin position="154"/>
        <end position="168"/>
    </location>
</feature>
<name>A0ABV7F5Q9_9BURK</name>
<dbReference type="NCBIfam" id="NF038027">
    <property type="entry name" value="TssQ_fam"/>
    <property type="match status" value="1"/>
</dbReference>
<evidence type="ECO:0000313" key="2">
    <source>
        <dbReference type="EMBL" id="MFC3109408.1"/>
    </source>
</evidence>
<keyword evidence="2" id="KW-0449">Lipoprotein</keyword>
<feature type="region of interest" description="Disordered" evidence="1">
    <location>
        <begin position="154"/>
        <end position="197"/>
    </location>
</feature>